<dbReference type="OrthoDB" id="1746530at2759"/>
<dbReference type="EMBL" id="CAGKOT010000109">
    <property type="protein sequence ID" value="CAB5396100.1"/>
    <property type="molecule type" value="Genomic_DNA"/>
</dbReference>
<dbReference type="GO" id="GO:0006384">
    <property type="term" value="P:transcription initiation at RNA polymerase III promoter"/>
    <property type="evidence" value="ECO:0007669"/>
    <property type="project" value="InterPro"/>
</dbReference>
<dbReference type="Pfam" id="PF03874">
    <property type="entry name" value="RNA_pol_Rpb4"/>
    <property type="match status" value="1"/>
</dbReference>
<sequence>MTRHASDLKMQIIEKRNAQLSNHEVLALLRELDEKQKEQVRINPQIKFAENLKTIQFEVIQNLTSLQSPARTQTPEQIESVLFELKKYNLTKSEKLQIINLRPQSIAELELIIEDCEDRFSTETLREMIYMIGVNLPIPGKVVRRLESGNEPTEEDEVLTFIHYETDPKKKNILSENNQLRLFLKDNSQNFISTSPLDIANIIRWKELI</sequence>
<evidence type="ECO:0000313" key="2">
    <source>
        <dbReference type="EMBL" id="CAB5396100.1"/>
    </source>
</evidence>
<organism evidence="2 3">
    <name type="scientific">Rhizophagus irregularis</name>
    <dbReference type="NCBI Taxonomy" id="588596"/>
    <lineage>
        <taxon>Eukaryota</taxon>
        <taxon>Fungi</taxon>
        <taxon>Fungi incertae sedis</taxon>
        <taxon>Mucoromycota</taxon>
        <taxon>Glomeromycotina</taxon>
        <taxon>Glomeromycetes</taxon>
        <taxon>Glomerales</taxon>
        <taxon>Glomeraceae</taxon>
        <taxon>Rhizophagus</taxon>
    </lineage>
</organism>
<dbReference type="InterPro" id="IPR038846">
    <property type="entry name" value="RPC9"/>
</dbReference>
<dbReference type="Proteomes" id="UP000684084">
    <property type="component" value="Unassembled WGS sequence"/>
</dbReference>
<reference evidence="2" key="1">
    <citation type="submission" date="2020-05" db="EMBL/GenBank/DDBJ databases">
        <authorList>
            <person name="Rincon C."/>
            <person name="Sanders R I."/>
            <person name="Robbins C."/>
            <person name="Chaturvedi A."/>
        </authorList>
    </citation>
    <scope>NUCLEOTIDE SEQUENCE</scope>
    <source>
        <strain evidence="2">CHB12</strain>
    </source>
</reference>
<accession>A0A916EJN6</accession>
<dbReference type="PANTHER" id="PTHR15561">
    <property type="entry name" value="CALCITONIN GENE-RELATED PEPTIDE-RECEPTOR COMPONENT PROTEIN"/>
    <property type="match status" value="1"/>
</dbReference>
<dbReference type="AlphaFoldDB" id="A0A916EJN6"/>
<comment type="caution">
    <text evidence="2">The sequence shown here is derived from an EMBL/GenBank/DDBJ whole genome shotgun (WGS) entry which is preliminary data.</text>
</comment>
<gene>
    <name evidence="2" type="ORF">CHRIB12_LOCUS24173</name>
</gene>
<dbReference type="InterPro" id="IPR006590">
    <property type="entry name" value="RNA_pol_Rpb4/RPC9_core"/>
</dbReference>
<dbReference type="VEuPathDB" id="FungiDB:RhiirFUN_011862"/>
<protein>
    <recommendedName>
        <fullName evidence="1">RNA polymerase Rpb4/RPC9 core domain-containing protein</fullName>
    </recommendedName>
</protein>
<name>A0A916EJN6_9GLOM</name>
<proteinExistence type="predicted"/>
<dbReference type="InterPro" id="IPR005574">
    <property type="entry name" value="Rpb4/RPC9"/>
</dbReference>
<dbReference type="PANTHER" id="PTHR15561:SF0">
    <property type="entry name" value="DNA-DIRECTED RNA POLYMERASE III SUBUNIT RPC9"/>
    <property type="match status" value="1"/>
</dbReference>
<evidence type="ECO:0000259" key="1">
    <source>
        <dbReference type="SMART" id="SM00657"/>
    </source>
</evidence>
<evidence type="ECO:0000313" key="3">
    <source>
        <dbReference type="Proteomes" id="UP000684084"/>
    </source>
</evidence>
<dbReference type="GO" id="GO:0005666">
    <property type="term" value="C:RNA polymerase III complex"/>
    <property type="evidence" value="ECO:0007669"/>
    <property type="project" value="InterPro"/>
</dbReference>
<dbReference type="SMART" id="SM00657">
    <property type="entry name" value="RPOL4c"/>
    <property type="match status" value="1"/>
</dbReference>
<feature type="domain" description="RNA polymerase Rpb4/RPC9 core" evidence="1">
    <location>
        <begin position="10"/>
        <end position="139"/>
    </location>
</feature>